<sequence length="86" mass="9548">MPAHRVRGCVPRVAEVCGWWRVPVDPDPPRRPDPTRPAQSAQPNPPEFSGAAVDAGSVLLWVCFLYGAGVVWFDESLDDFHQTHLL</sequence>
<accession>A0A6J5QSA4</accession>
<organism evidence="2">
    <name type="scientific">uncultured Caudovirales phage</name>
    <dbReference type="NCBI Taxonomy" id="2100421"/>
    <lineage>
        <taxon>Viruses</taxon>
        <taxon>Duplodnaviria</taxon>
        <taxon>Heunggongvirae</taxon>
        <taxon>Uroviricota</taxon>
        <taxon>Caudoviricetes</taxon>
        <taxon>Peduoviridae</taxon>
        <taxon>Maltschvirus</taxon>
        <taxon>Maltschvirus maltsch</taxon>
    </lineage>
</organism>
<evidence type="ECO:0000313" key="2">
    <source>
        <dbReference type="EMBL" id="CAB4187420.1"/>
    </source>
</evidence>
<dbReference type="EMBL" id="LR797105">
    <property type="protein sequence ID" value="CAB4187420.1"/>
    <property type="molecule type" value="Genomic_DNA"/>
</dbReference>
<reference evidence="2" key="1">
    <citation type="submission" date="2020-05" db="EMBL/GenBank/DDBJ databases">
        <authorList>
            <person name="Chiriac C."/>
            <person name="Salcher M."/>
            <person name="Ghai R."/>
            <person name="Kavagutti S V."/>
        </authorList>
    </citation>
    <scope>NUCLEOTIDE SEQUENCE</scope>
</reference>
<name>A0A6J5QSA4_9CAUD</name>
<gene>
    <name evidence="2" type="ORF">UFOVP1158_18</name>
</gene>
<proteinExistence type="predicted"/>
<protein>
    <submittedName>
        <fullName evidence="2">Uncharacterized protein</fullName>
    </submittedName>
</protein>
<feature type="region of interest" description="Disordered" evidence="1">
    <location>
        <begin position="24"/>
        <end position="48"/>
    </location>
</feature>
<evidence type="ECO:0000256" key="1">
    <source>
        <dbReference type="SAM" id="MobiDB-lite"/>
    </source>
</evidence>